<accession>A0A8J1Y7L5</accession>
<evidence type="ECO:0000313" key="1">
    <source>
        <dbReference type="EMBL" id="CAH1802773.1"/>
    </source>
</evidence>
<dbReference type="EMBL" id="CAIIXF020000077">
    <property type="protein sequence ID" value="CAH1802773.1"/>
    <property type="molecule type" value="Genomic_DNA"/>
</dbReference>
<proteinExistence type="predicted"/>
<gene>
    <name evidence="1" type="ORF">OFUS_LOCUS26420</name>
</gene>
<organism evidence="1 2">
    <name type="scientific">Owenia fusiformis</name>
    <name type="common">Polychaete worm</name>
    <dbReference type="NCBI Taxonomy" id="6347"/>
    <lineage>
        <taxon>Eukaryota</taxon>
        <taxon>Metazoa</taxon>
        <taxon>Spiralia</taxon>
        <taxon>Lophotrochozoa</taxon>
        <taxon>Annelida</taxon>
        <taxon>Polychaeta</taxon>
        <taxon>Sedentaria</taxon>
        <taxon>Canalipalpata</taxon>
        <taxon>Sabellida</taxon>
        <taxon>Oweniida</taxon>
        <taxon>Oweniidae</taxon>
        <taxon>Owenia</taxon>
    </lineage>
</organism>
<evidence type="ECO:0000313" key="2">
    <source>
        <dbReference type="Proteomes" id="UP000749559"/>
    </source>
</evidence>
<protein>
    <submittedName>
        <fullName evidence="1">Uncharacterized protein</fullName>
    </submittedName>
</protein>
<feature type="non-terminal residue" evidence="1">
    <location>
        <position position="258"/>
    </location>
</feature>
<dbReference type="Proteomes" id="UP000749559">
    <property type="component" value="Unassembled WGS sequence"/>
</dbReference>
<comment type="caution">
    <text evidence="1">The sequence shown here is derived from an EMBL/GenBank/DDBJ whole genome shotgun (WGS) entry which is preliminary data.</text>
</comment>
<sequence length="258" mass="28350">KTIVHFIANVNFLGLKVRVDVFISLFKLGFGFEANVFDVFRARIDAEASVPGFTPFQDLLYKVTVQLLPGGDDSFEGSFGDALRRAIQNIANAANDRLTAVQNGLAAARGGLTKAQQWLEAKKNDVDKANVVFDRGVEGLERAKDAVERAKGPLKKALDKLDAAQKKVDNLCKITDCKPVCIPGIKCKICWKKVWIAKIPYPCCHWTKCMIKVPNLLCLAKNAACWVVRKIAYGTLELVKLGVKALMLPFDLAKAALS</sequence>
<keyword evidence="2" id="KW-1185">Reference proteome</keyword>
<dbReference type="Gene3D" id="1.20.120.330">
    <property type="entry name" value="Nucleotidyltransferases domain 2"/>
    <property type="match status" value="1"/>
</dbReference>
<dbReference type="AlphaFoldDB" id="A0A8J1Y7L5"/>
<reference evidence="1" key="1">
    <citation type="submission" date="2022-03" db="EMBL/GenBank/DDBJ databases">
        <authorList>
            <person name="Martin C."/>
        </authorList>
    </citation>
    <scope>NUCLEOTIDE SEQUENCE</scope>
</reference>
<feature type="non-terminal residue" evidence="1">
    <location>
        <position position="1"/>
    </location>
</feature>
<name>A0A8J1Y7L5_OWEFU</name>